<keyword evidence="3" id="KW-1185">Reference proteome</keyword>
<accession>U6JX25</accession>
<proteinExistence type="predicted"/>
<dbReference type="Proteomes" id="UP000030744">
    <property type="component" value="Unassembled WGS sequence"/>
</dbReference>
<evidence type="ECO:0000313" key="3">
    <source>
        <dbReference type="Proteomes" id="UP000030744"/>
    </source>
</evidence>
<feature type="compositionally biased region" description="Basic and acidic residues" evidence="1">
    <location>
        <begin position="70"/>
        <end position="86"/>
    </location>
</feature>
<sequence>MSCVQRSTFFLKGSDEAGSGDLGDDDEEDDECKKLEKLLSSGDAEGEGGLDTSGDKSEEDLDAEGDPSGDESRVSKTDDGVHRPPKQDPFMEGPCPIPDRGEPLPPADPPVTLGKKEAEKRINEMKGVLSWIAAGKRARSNAGAKGRTLPSLLRQAFYCRQKNKRAKFEPGTPKKRIEKFRKLVLEMEKLLYAHYGVGSPSEAEEEREEEGESSEDKQPGAVGGEAKEGLEAEGDLSDDESRVDKMDDGFHRSPTPDPFLQGPDPIPDRGQPLPPADAPVTLGKKEAEDRASEMQEVTELVAAGTAAGSNEGAKGRTLPGLLRQAFHCRQKNKNSDFGEDVPQELVDKFKELVEKMEKLLYDHYGVGSPPGEE</sequence>
<dbReference type="OrthoDB" id="348205at2759"/>
<feature type="compositionally biased region" description="Acidic residues" evidence="1">
    <location>
        <begin position="57"/>
        <end position="69"/>
    </location>
</feature>
<evidence type="ECO:0000256" key="1">
    <source>
        <dbReference type="SAM" id="MobiDB-lite"/>
    </source>
</evidence>
<feature type="compositionally biased region" description="Acidic residues" evidence="1">
    <location>
        <begin position="202"/>
        <end position="213"/>
    </location>
</feature>
<dbReference type="RefSeq" id="XP_013351181.1">
    <property type="nucleotide sequence ID" value="XM_013495727.1"/>
</dbReference>
<reference evidence="2" key="2">
    <citation type="submission" date="2013-10" db="EMBL/GenBank/DDBJ databases">
        <authorList>
            <person name="Aslett M."/>
        </authorList>
    </citation>
    <scope>NUCLEOTIDE SEQUENCE [LARGE SCALE GENOMIC DNA]</scope>
    <source>
        <strain evidence="2">Houghton</strain>
    </source>
</reference>
<organism evidence="2 3">
    <name type="scientific">Eimeria mitis</name>
    <dbReference type="NCBI Taxonomy" id="44415"/>
    <lineage>
        <taxon>Eukaryota</taxon>
        <taxon>Sar</taxon>
        <taxon>Alveolata</taxon>
        <taxon>Apicomplexa</taxon>
        <taxon>Conoidasida</taxon>
        <taxon>Coccidia</taxon>
        <taxon>Eucoccidiorida</taxon>
        <taxon>Eimeriorina</taxon>
        <taxon>Eimeriidae</taxon>
        <taxon>Eimeria</taxon>
    </lineage>
</organism>
<gene>
    <name evidence="2" type="ORF">EMH_0001820</name>
</gene>
<dbReference type="EMBL" id="HG681457">
    <property type="protein sequence ID" value="CDJ28607.1"/>
    <property type="molecule type" value="Genomic_DNA"/>
</dbReference>
<feature type="compositionally biased region" description="Basic and acidic residues" evidence="1">
    <location>
        <begin position="239"/>
        <end position="251"/>
    </location>
</feature>
<name>U6JX25_9EIME</name>
<feature type="region of interest" description="Disordered" evidence="1">
    <location>
        <begin position="1"/>
        <end position="114"/>
    </location>
</feature>
<dbReference type="GeneID" id="25375257"/>
<reference evidence="2" key="1">
    <citation type="submission" date="2013-10" db="EMBL/GenBank/DDBJ databases">
        <title>Genomic analysis of the causative agents of coccidiosis in chickens.</title>
        <authorList>
            <person name="Reid A.J."/>
            <person name="Blake D."/>
            <person name="Billington K."/>
            <person name="Browne H."/>
            <person name="Dunn M."/>
            <person name="Hung S."/>
            <person name="Kawahara F."/>
            <person name="Miranda-Saavedra D."/>
            <person name="Mourier T."/>
            <person name="Nagra H."/>
            <person name="Otto T.D."/>
            <person name="Rawlings N."/>
            <person name="Sanchez A."/>
            <person name="Sanders M."/>
            <person name="Subramaniam C."/>
            <person name="Tay Y."/>
            <person name="Dear P."/>
            <person name="Doerig C."/>
            <person name="Gruber A."/>
            <person name="Parkinson J."/>
            <person name="Shirley M."/>
            <person name="Wan K.L."/>
            <person name="Berriman M."/>
            <person name="Tomley F."/>
            <person name="Pain A."/>
        </authorList>
    </citation>
    <scope>NUCLEOTIDE SEQUENCE [LARGE SCALE GENOMIC DNA]</scope>
    <source>
        <strain evidence="2">Houghton</strain>
    </source>
</reference>
<feature type="region of interest" description="Disordered" evidence="1">
    <location>
        <begin position="194"/>
        <end position="295"/>
    </location>
</feature>
<feature type="compositionally biased region" description="Basic and acidic residues" evidence="1">
    <location>
        <begin position="283"/>
        <end position="293"/>
    </location>
</feature>
<evidence type="ECO:0000313" key="2">
    <source>
        <dbReference type="EMBL" id="CDJ28607.1"/>
    </source>
</evidence>
<dbReference type="VEuPathDB" id="ToxoDB:EMH_0001820"/>
<protein>
    <submittedName>
        <fullName evidence="2">Uncharacterized protein</fullName>
    </submittedName>
</protein>
<dbReference type="AlphaFoldDB" id="U6JX25"/>